<dbReference type="AlphaFoldDB" id="F5ZD59"/>
<dbReference type="EMBL" id="CP002339">
    <property type="protein sequence ID" value="AEF03821.1"/>
    <property type="molecule type" value="Genomic_DNA"/>
</dbReference>
<dbReference type="NCBIfam" id="TIGR00229">
    <property type="entry name" value="sensory_box"/>
    <property type="match status" value="1"/>
</dbReference>
<dbReference type="InterPro" id="IPR000014">
    <property type="entry name" value="PAS"/>
</dbReference>
<evidence type="ECO:0000313" key="5">
    <source>
        <dbReference type="Proteomes" id="UP000000683"/>
    </source>
</evidence>
<dbReference type="Pfam" id="PF00563">
    <property type="entry name" value="EAL"/>
    <property type="match status" value="1"/>
</dbReference>
<evidence type="ECO:0000259" key="3">
    <source>
        <dbReference type="PROSITE" id="PS50883"/>
    </source>
</evidence>
<dbReference type="PANTHER" id="PTHR44757:SF2">
    <property type="entry name" value="BIOFILM ARCHITECTURE MAINTENANCE PROTEIN MBAA"/>
    <property type="match status" value="1"/>
</dbReference>
<evidence type="ECO:0000259" key="2">
    <source>
        <dbReference type="PROSITE" id="PS50113"/>
    </source>
</evidence>
<reference evidence="4 5" key="1">
    <citation type="journal article" date="2011" name="J. Bacteriol.">
        <title>Complete genome sequence of the polycyclic aromatic hydrocarbon-degrading bacterium Alteromonas sp. strain SN2.</title>
        <authorList>
            <person name="Jin H.M."/>
            <person name="Jeong H."/>
            <person name="Moon E.J."/>
            <person name="Math R.K."/>
            <person name="Lee K."/>
            <person name="Kim H.J."/>
            <person name="Jeon C.O."/>
            <person name="Oh T.K."/>
            <person name="Kim J.F."/>
        </authorList>
    </citation>
    <scope>NUCLEOTIDE SEQUENCE [LARGE SCALE GENOMIC DNA]</scope>
    <source>
        <strain evidence="5">JCM 17741 / KACC 18427 / KCTC 11700BP / SN2</strain>
    </source>
</reference>
<organism evidence="4 5">
    <name type="scientific">Alteromonas naphthalenivorans</name>
    <dbReference type="NCBI Taxonomy" id="715451"/>
    <lineage>
        <taxon>Bacteria</taxon>
        <taxon>Pseudomonadati</taxon>
        <taxon>Pseudomonadota</taxon>
        <taxon>Gammaproteobacteria</taxon>
        <taxon>Alteromonadales</taxon>
        <taxon>Alteromonadaceae</taxon>
        <taxon>Alteromonas/Salinimonas group</taxon>
        <taxon>Alteromonas</taxon>
    </lineage>
</organism>
<dbReference type="Pfam" id="PF00990">
    <property type="entry name" value="GGDEF"/>
    <property type="match status" value="1"/>
</dbReference>
<dbReference type="Gene3D" id="3.30.450.20">
    <property type="entry name" value="PAS domain"/>
    <property type="match status" value="2"/>
</dbReference>
<name>F5ZD59_ALTNA</name>
<keyword evidence="5" id="KW-1185">Reference proteome</keyword>
<dbReference type="InterPro" id="IPR052155">
    <property type="entry name" value="Biofilm_reg_signaling"/>
</dbReference>
<dbReference type="OrthoDB" id="6341453at2"/>
<dbReference type="eggNOG" id="COG2200">
    <property type="taxonomic scope" value="Bacteria"/>
</dbReference>
<dbReference type="Gene3D" id="3.30.70.270">
    <property type="match status" value="1"/>
</dbReference>
<accession>F5ZD59</accession>
<dbReference type="SMART" id="SM00052">
    <property type="entry name" value="EAL"/>
    <property type="match status" value="1"/>
</dbReference>
<dbReference type="Proteomes" id="UP000000683">
    <property type="component" value="Chromosome"/>
</dbReference>
<sequence>MQLHDGLLGSLQDNSLPEITSRLSEAKVNMEATAVLLVSISPVSTRVGILCCDDINADSEKESLIMPKHAQLLLSMTEVSATLPGSDFEWPKALINCANQNVIVGGIKDFQGNIIGAVLIVLRCHQLTSQQKHYASIARQQIELGLQYKLIQHPFTDKLAEKIQLLNEIGRISHVGGWELDLHASLVSWTRETYLLFGVTPGRDITVERALANFPQASREKIAKAMKASRKSMSTFALEVEYINAEGYRRWLKMTGTPQTDTTHSHQEKVYRIYGSVQDITEHKRLSDTQHNYTEYLSTILDSMADALVTIDVDGTVITANNSVEHVLGYDADELIGQDIGILVPKVESQNTKEHLETFMKGDRKTTKASLEHHFVSHKNGGLIPVDISLSSFHFDMQKRIVVVFRDMSVRKQLADQVYQAAYYDSITQLPNTKLFDKALKGVIRKAGVTYADIYCAQIAIDNISQYKQAFGQPTADYVMRILASRLTRTFSKPFAIFRGAEDNFYLLYEDIITEEDKDAQKTIDAVRRQFTDEVCSDITLHNSPHKIYAVVTICQLKGMKANVSKVRHMLEEGYKQLSRDNVNTPVVFHSASSVGYDRYNFIRQSLGAAVSNHELFIQLQPQYESDGSMVCAEALVRWQHPQLGLITPAEFIPIAEESDAIVEIGQWVMNECGKLLYECNKSGLRTRLSINISAKHMARADFTEKMLAVIAHWNVPKGSLTIELREAVLIGSFALVRNSMKELADKGVSFSIDHFGSGNLNLSYLRDLCIKEVKLDRHFIDEEDKIGAQSPLLNSIFDIAKIFELRTVAEGIENTTQFNDAIKRGCHVFQGYFLDKPLNVTDWRAKLPVKQHAGG</sequence>
<proteinExistence type="predicted"/>
<dbReference type="SUPFAM" id="SSF55073">
    <property type="entry name" value="Nucleotide cyclase"/>
    <property type="match status" value="1"/>
</dbReference>
<dbReference type="PROSITE" id="PS50112">
    <property type="entry name" value="PAS"/>
    <property type="match status" value="1"/>
</dbReference>
<dbReference type="Pfam" id="PF13426">
    <property type="entry name" value="PAS_9"/>
    <property type="match status" value="2"/>
</dbReference>
<dbReference type="CDD" id="cd00130">
    <property type="entry name" value="PAS"/>
    <property type="match status" value="1"/>
</dbReference>
<dbReference type="KEGG" id="alt:ambt_11500"/>
<dbReference type="eggNOG" id="COG2199">
    <property type="taxonomic scope" value="Bacteria"/>
</dbReference>
<dbReference type="SMART" id="SM00091">
    <property type="entry name" value="PAS"/>
    <property type="match status" value="1"/>
</dbReference>
<protein>
    <submittedName>
        <fullName evidence="4">Sensory box/GGDEF/EAL domain-containing protein</fullName>
    </submittedName>
</protein>
<dbReference type="InterPro" id="IPR035965">
    <property type="entry name" value="PAS-like_dom_sf"/>
</dbReference>
<dbReference type="CDD" id="cd01948">
    <property type="entry name" value="EAL"/>
    <property type="match status" value="1"/>
</dbReference>
<dbReference type="PROSITE" id="PS50883">
    <property type="entry name" value="EAL"/>
    <property type="match status" value="1"/>
</dbReference>
<dbReference type="InterPro" id="IPR029787">
    <property type="entry name" value="Nucleotide_cyclase"/>
</dbReference>
<dbReference type="PANTHER" id="PTHR44757">
    <property type="entry name" value="DIGUANYLATE CYCLASE DGCP"/>
    <property type="match status" value="1"/>
</dbReference>
<dbReference type="Gene3D" id="3.20.20.450">
    <property type="entry name" value="EAL domain"/>
    <property type="match status" value="1"/>
</dbReference>
<feature type="domain" description="PAS" evidence="1">
    <location>
        <begin position="293"/>
        <end position="363"/>
    </location>
</feature>
<dbReference type="SUPFAM" id="SSF55785">
    <property type="entry name" value="PYP-like sensor domain (PAS domain)"/>
    <property type="match status" value="2"/>
</dbReference>
<dbReference type="InterPro" id="IPR043128">
    <property type="entry name" value="Rev_trsase/Diguanyl_cyclase"/>
</dbReference>
<dbReference type="HOGENOM" id="CLU_000445_70_20_6"/>
<feature type="domain" description="PAC" evidence="2">
    <location>
        <begin position="236"/>
        <end position="292"/>
    </location>
</feature>
<dbReference type="SMART" id="SM00267">
    <property type="entry name" value="GGDEF"/>
    <property type="match status" value="1"/>
</dbReference>
<dbReference type="RefSeq" id="WP_013784752.1">
    <property type="nucleotide sequence ID" value="NC_015554.1"/>
</dbReference>
<dbReference type="SUPFAM" id="SSF141868">
    <property type="entry name" value="EAL domain-like"/>
    <property type="match status" value="1"/>
</dbReference>
<feature type="domain" description="EAL" evidence="3">
    <location>
        <begin position="600"/>
        <end position="852"/>
    </location>
</feature>
<evidence type="ECO:0000313" key="4">
    <source>
        <dbReference type="EMBL" id="AEF03821.1"/>
    </source>
</evidence>
<gene>
    <name evidence="4" type="ordered locus">ambt_11500</name>
</gene>
<dbReference type="InterPro" id="IPR035919">
    <property type="entry name" value="EAL_sf"/>
</dbReference>
<evidence type="ECO:0000259" key="1">
    <source>
        <dbReference type="PROSITE" id="PS50112"/>
    </source>
</evidence>
<dbReference type="InterPro" id="IPR000160">
    <property type="entry name" value="GGDEF_dom"/>
</dbReference>
<dbReference type="PROSITE" id="PS50113">
    <property type="entry name" value="PAC"/>
    <property type="match status" value="1"/>
</dbReference>
<dbReference type="InterPro" id="IPR000700">
    <property type="entry name" value="PAS-assoc_C"/>
</dbReference>
<dbReference type="InterPro" id="IPR001633">
    <property type="entry name" value="EAL_dom"/>
</dbReference>